<name>A0A975PG59_9MICC</name>
<dbReference type="AlphaFoldDB" id="A0A975PG59"/>
<organism evidence="5 6">
    <name type="scientific">Arthrobacter sunyaminii</name>
    <dbReference type="NCBI Taxonomy" id="2816859"/>
    <lineage>
        <taxon>Bacteria</taxon>
        <taxon>Bacillati</taxon>
        <taxon>Actinomycetota</taxon>
        <taxon>Actinomycetes</taxon>
        <taxon>Micrococcales</taxon>
        <taxon>Micrococcaceae</taxon>
        <taxon>Arthrobacter</taxon>
    </lineage>
</organism>
<protein>
    <submittedName>
        <fullName evidence="5">ABC transporter substrate-binding protein</fullName>
    </submittedName>
</protein>
<dbReference type="GO" id="GO:0042918">
    <property type="term" value="P:alkanesulfonate transmembrane transport"/>
    <property type="evidence" value="ECO:0007669"/>
    <property type="project" value="TreeGrafter"/>
</dbReference>
<evidence type="ECO:0000256" key="3">
    <source>
        <dbReference type="ARBA" id="ARBA00022729"/>
    </source>
</evidence>
<dbReference type="GO" id="GO:0042597">
    <property type="term" value="C:periplasmic space"/>
    <property type="evidence" value="ECO:0007669"/>
    <property type="project" value="UniProtKB-SubCell"/>
</dbReference>
<dbReference type="KEGG" id="asun:KG104_16645"/>
<accession>A0A975PG59</accession>
<dbReference type="RefSeq" id="WP_207348298.1">
    <property type="nucleotide sequence ID" value="NZ_CP076456.1"/>
</dbReference>
<feature type="domain" description="SsuA/THI5-like" evidence="4">
    <location>
        <begin position="9"/>
        <end position="218"/>
    </location>
</feature>
<dbReference type="InterPro" id="IPR015168">
    <property type="entry name" value="SsuA/THI5"/>
</dbReference>
<dbReference type="EMBL" id="CP076456">
    <property type="protein sequence ID" value="QWQ36047.1"/>
    <property type="molecule type" value="Genomic_DNA"/>
</dbReference>
<evidence type="ECO:0000259" key="4">
    <source>
        <dbReference type="Pfam" id="PF09084"/>
    </source>
</evidence>
<dbReference type="Pfam" id="PF09084">
    <property type="entry name" value="NMT1"/>
    <property type="match status" value="1"/>
</dbReference>
<evidence type="ECO:0000313" key="5">
    <source>
        <dbReference type="EMBL" id="QWQ36047.1"/>
    </source>
</evidence>
<dbReference type="SUPFAM" id="SSF53850">
    <property type="entry name" value="Periplasmic binding protein-like II"/>
    <property type="match status" value="1"/>
</dbReference>
<sequence>MGVFSISAALAAGEKKGYFADNDVHVTLEQVESAEQQFRDFDAGNYDVLQTSWDNVVNYRCNASNDLGRTLNVLADFALDLGMGLSVISPPEITSLEAVRGGEVAVDAPNSGYAYVLYSILEKAGLRRDADYTVVSSGSVAERYRKMTDGYAAATLLSDGLEVLAGQQGMNNLADESALGLPYVGSVAAWNGDWYDENRDTALRFREAYEAALAWALEPNNRDEAADLIANARDLHAPDARRVLDAELGPWGLARDTDITDETARAVIGLRKQYNGFDADPAVNPYGDLSAFFVNSGA</sequence>
<dbReference type="PANTHER" id="PTHR30024">
    <property type="entry name" value="ALIPHATIC SULFONATES-BINDING PROTEIN-RELATED"/>
    <property type="match status" value="1"/>
</dbReference>
<keyword evidence="6" id="KW-1185">Reference proteome</keyword>
<reference evidence="5" key="1">
    <citation type="submission" date="2021-06" db="EMBL/GenBank/DDBJ databases">
        <title>Novel species in genus Arthrobacter.</title>
        <authorList>
            <person name="Zhang G."/>
        </authorList>
    </citation>
    <scope>NUCLEOTIDE SEQUENCE</scope>
    <source>
        <strain evidence="5">Zg-ZUI122</strain>
    </source>
</reference>
<gene>
    <name evidence="5" type="ORF">KG104_16645</name>
</gene>
<evidence type="ECO:0000313" key="6">
    <source>
        <dbReference type="Proteomes" id="UP000680588"/>
    </source>
</evidence>
<comment type="similarity">
    <text evidence="2">Belongs to the bacterial solute-binding protein SsuA/TauA family.</text>
</comment>
<keyword evidence="3" id="KW-0732">Signal</keyword>
<dbReference type="Gene3D" id="3.40.190.10">
    <property type="entry name" value="Periplasmic binding protein-like II"/>
    <property type="match status" value="2"/>
</dbReference>
<comment type="subcellular location">
    <subcellularLocation>
        <location evidence="1">Periplasm</location>
    </subcellularLocation>
</comment>
<evidence type="ECO:0000256" key="1">
    <source>
        <dbReference type="ARBA" id="ARBA00004418"/>
    </source>
</evidence>
<evidence type="ECO:0000256" key="2">
    <source>
        <dbReference type="ARBA" id="ARBA00010742"/>
    </source>
</evidence>
<proteinExistence type="inferred from homology"/>
<dbReference type="Proteomes" id="UP000680588">
    <property type="component" value="Chromosome"/>
</dbReference>
<dbReference type="PANTHER" id="PTHR30024:SF47">
    <property type="entry name" value="TAURINE-BINDING PERIPLASMIC PROTEIN"/>
    <property type="match status" value="1"/>
</dbReference>